<dbReference type="EMBL" id="BDIP01000130">
    <property type="protein sequence ID" value="GCA62071.1"/>
    <property type="molecule type" value="Genomic_DNA"/>
</dbReference>
<evidence type="ECO:0000256" key="1">
    <source>
        <dbReference type="SAM" id="MobiDB-lite"/>
    </source>
</evidence>
<dbReference type="AlphaFoldDB" id="A0A391NIG3"/>
<name>A0A391NIG3_9EUKA</name>
<reference evidence="2 3" key="1">
    <citation type="journal article" date="2018" name="PLoS ONE">
        <title>The draft genome of Kipferlia bialata reveals reductive genome evolution in fornicate parasites.</title>
        <authorList>
            <person name="Tanifuji G."/>
            <person name="Takabayashi S."/>
            <person name="Kume K."/>
            <person name="Takagi M."/>
            <person name="Nakayama T."/>
            <person name="Kamikawa R."/>
            <person name="Inagaki Y."/>
            <person name="Hashimoto T."/>
        </authorList>
    </citation>
    <scope>NUCLEOTIDE SEQUENCE [LARGE SCALE GENOMIC DNA]</scope>
    <source>
        <strain evidence="2">NY0173</strain>
    </source>
</reference>
<organism evidence="2 3">
    <name type="scientific">Kipferlia bialata</name>
    <dbReference type="NCBI Taxonomy" id="797122"/>
    <lineage>
        <taxon>Eukaryota</taxon>
        <taxon>Metamonada</taxon>
        <taxon>Carpediemonas-like organisms</taxon>
        <taxon>Kipferlia</taxon>
    </lineage>
</organism>
<proteinExistence type="predicted"/>
<sequence length="104" mass="11618">MPNPSTAGQTHYITKEAPSDDSPLEMMCAMLVRQEEVVTRMEQLTQTKATPRSQPPSLREFPMHTCRKISGPDGYALFVTRVPGGFLYQPPYKVSPCSVTFVPE</sequence>
<keyword evidence="3" id="KW-1185">Reference proteome</keyword>
<protein>
    <submittedName>
        <fullName evidence="2">Uncharacterized protein</fullName>
    </submittedName>
</protein>
<feature type="compositionally biased region" description="Polar residues" evidence="1">
    <location>
        <begin position="1"/>
        <end position="12"/>
    </location>
</feature>
<gene>
    <name evidence="2" type="ORF">KIPB_001010</name>
</gene>
<comment type="caution">
    <text evidence="2">The sequence shown here is derived from an EMBL/GenBank/DDBJ whole genome shotgun (WGS) entry which is preliminary data.</text>
</comment>
<feature type="region of interest" description="Disordered" evidence="1">
    <location>
        <begin position="1"/>
        <end position="21"/>
    </location>
</feature>
<evidence type="ECO:0000313" key="3">
    <source>
        <dbReference type="Proteomes" id="UP000265618"/>
    </source>
</evidence>
<evidence type="ECO:0000313" key="2">
    <source>
        <dbReference type="EMBL" id="GCA62071.1"/>
    </source>
</evidence>
<dbReference type="Proteomes" id="UP000265618">
    <property type="component" value="Unassembled WGS sequence"/>
</dbReference>
<accession>A0A391NIG3</accession>